<dbReference type="EMBL" id="JAUTBL010000002">
    <property type="protein sequence ID" value="MDQ1185956.1"/>
    <property type="molecule type" value="Genomic_DNA"/>
</dbReference>
<dbReference type="RefSeq" id="WP_306932593.1">
    <property type="nucleotide sequence ID" value="NZ_JAUTBL010000002.1"/>
</dbReference>
<accession>A0ABU0ULW7</accession>
<comment type="caution">
    <text evidence="1">The sequence shown here is derived from an EMBL/GenBank/DDBJ whole genome shotgun (WGS) entry which is preliminary data.</text>
</comment>
<evidence type="ECO:0000313" key="2">
    <source>
        <dbReference type="Proteomes" id="UP001224781"/>
    </source>
</evidence>
<evidence type="ECO:0000313" key="1">
    <source>
        <dbReference type="EMBL" id="MDQ1185956.1"/>
    </source>
</evidence>
<proteinExistence type="predicted"/>
<evidence type="ECO:0008006" key="3">
    <source>
        <dbReference type="Google" id="ProtNLM"/>
    </source>
</evidence>
<name>A0ABU0ULW7_9HYPH</name>
<keyword evidence="2" id="KW-1185">Reference proteome</keyword>
<reference evidence="1 2" key="1">
    <citation type="submission" date="2023-07" db="EMBL/GenBank/DDBJ databases">
        <title>Functional and genomic diversity of the sorghum phyllosphere microbiome.</title>
        <authorList>
            <person name="Shade A."/>
        </authorList>
    </citation>
    <scope>NUCLEOTIDE SEQUENCE [LARGE SCALE GENOMIC DNA]</scope>
    <source>
        <strain evidence="1 2">SORGH_AS_1126</strain>
    </source>
</reference>
<protein>
    <recommendedName>
        <fullName evidence="3">DUF4177 domain-containing protein</fullName>
    </recommendedName>
</protein>
<sequence>MSQYTAIAYNCDRSMNLEQNAVNLQGMIDKINAEVAADGWRGVRVAYFYPYQDSICLQVEPGVSALTLDYLRSVGVIHPIPDGAERISA</sequence>
<organism evidence="1 2">
    <name type="scientific">Agrobacterium larrymoorei</name>
    <dbReference type="NCBI Taxonomy" id="160699"/>
    <lineage>
        <taxon>Bacteria</taxon>
        <taxon>Pseudomonadati</taxon>
        <taxon>Pseudomonadota</taxon>
        <taxon>Alphaproteobacteria</taxon>
        <taxon>Hyphomicrobiales</taxon>
        <taxon>Rhizobiaceae</taxon>
        <taxon>Rhizobium/Agrobacterium group</taxon>
        <taxon>Agrobacterium</taxon>
    </lineage>
</organism>
<gene>
    <name evidence="1" type="ORF">QE408_003099</name>
</gene>
<dbReference type="Proteomes" id="UP001224781">
    <property type="component" value="Unassembled WGS sequence"/>
</dbReference>